<evidence type="ECO:0000313" key="3">
    <source>
        <dbReference type="Proteomes" id="UP001305647"/>
    </source>
</evidence>
<keyword evidence="3" id="KW-1185">Reference proteome</keyword>
<gene>
    <name evidence="2" type="ORF">N658DRAFT_501112</name>
</gene>
<feature type="transmembrane region" description="Helical" evidence="1">
    <location>
        <begin position="17"/>
        <end position="36"/>
    </location>
</feature>
<reference evidence="2" key="1">
    <citation type="journal article" date="2023" name="Mol. Phylogenet. Evol.">
        <title>Genome-scale phylogeny and comparative genomics of the fungal order Sordariales.</title>
        <authorList>
            <person name="Hensen N."/>
            <person name="Bonometti L."/>
            <person name="Westerberg I."/>
            <person name="Brannstrom I.O."/>
            <person name="Guillou S."/>
            <person name="Cros-Aarteil S."/>
            <person name="Calhoun S."/>
            <person name="Haridas S."/>
            <person name="Kuo A."/>
            <person name="Mondo S."/>
            <person name="Pangilinan J."/>
            <person name="Riley R."/>
            <person name="LaButti K."/>
            <person name="Andreopoulos B."/>
            <person name="Lipzen A."/>
            <person name="Chen C."/>
            <person name="Yan M."/>
            <person name="Daum C."/>
            <person name="Ng V."/>
            <person name="Clum A."/>
            <person name="Steindorff A."/>
            <person name="Ohm R.A."/>
            <person name="Martin F."/>
            <person name="Silar P."/>
            <person name="Natvig D.O."/>
            <person name="Lalanne C."/>
            <person name="Gautier V."/>
            <person name="Ament-Velasquez S.L."/>
            <person name="Kruys A."/>
            <person name="Hutchinson M.I."/>
            <person name="Powell A.J."/>
            <person name="Barry K."/>
            <person name="Miller A.N."/>
            <person name="Grigoriev I.V."/>
            <person name="Debuchy R."/>
            <person name="Gladieux P."/>
            <person name="Hiltunen Thoren M."/>
            <person name="Johannesson H."/>
        </authorList>
    </citation>
    <scope>NUCLEOTIDE SEQUENCE</scope>
    <source>
        <strain evidence="2">CBS 757.83</strain>
    </source>
</reference>
<evidence type="ECO:0000313" key="2">
    <source>
        <dbReference type="EMBL" id="KAK4096870.1"/>
    </source>
</evidence>
<dbReference type="Proteomes" id="UP001305647">
    <property type="component" value="Unassembled WGS sequence"/>
</dbReference>
<accession>A0AAN6PRZ5</accession>
<keyword evidence="1" id="KW-0812">Transmembrane</keyword>
<keyword evidence="1" id="KW-0472">Membrane</keyword>
<protein>
    <submittedName>
        <fullName evidence="2">Uncharacterized protein</fullName>
    </submittedName>
</protein>
<organism evidence="2 3">
    <name type="scientific">Parathielavia hyrcaniae</name>
    <dbReference type="NCBI Taxonomy" id="113614"/>
    <lineage>
        <taxon>Eukaryota</taxon>
        <taxon>Fungi</taxon>
        <taxon>Dikarya</taxon>
        <taxon>Ascomycota</taxon>
        <taxon>Pezizomycotina</taxon>
        <taxon>Sordariomycetes</taxon>
        <taxon>Sordariomycetidae</taxon>
        <taxon>Sordariales</taxon>
        <taxon>Chaetomiaceae</taxon>
        <taxon>Parathielavia</taxon>
    </lineage>
</organism>
<dbReference type="AlphaFoldDB" id="A0AAN6PRZ5"/>
<comment type="caution">
    <text evidence="2">The sequence shown here is derived from an EMBL/GenBank/DDBJ whole genome shotgun (WGS) entry which is preliminary data.</text>
</comment>
<name>A0AAN6PRZ5_9PEZI</name>
<proteinExistence type="predicted"/>
<dbReference type="EMBL" id="MU863693">
    <property type="protein sequence ID" value="KAK4096870.1"/>
    <property type="molecule type" value="Genomic_DNA"/>
</dbReference>
<reference evidence="2" key="2">
    <citation type="submission" date="2023-05" db="EMBL/GenBank/DDBJ databases">
        <authorList>
            <consortium name="Lawrence Berkeley National Laboratory"/>
            <person name="Steindorff A."/>
            <person name="Hensen N."/>
            <person name="Bonometti L."/>
            <person name="Westerberg I."/>
            <person name="Brannstrom I.O."/>
            <person name="Guillou S."/>
            <person name="Cros-Aarteil S."/>
            <person name="Calhoun S."/>
            <person name="Haridas S."/>
            <person name="Kuo A."/>
            <person name="Mondo S."/>
            <person name="Pangilinan J."/>
            <person name="Riley R."/>
            <person name="Labutti K."/>
            <person name="Andreopoulos B."/>
            <person name="Lipzen A."/>
            <person name="Chen C."/>
            <person name="Yanf M."/>
            <person name="Daum C."/>
            <person name="Ng V."/>
            <person name="Clum A."/>
            <person name="Ohm R."/>
            <person name="Martin F."/>
            <person name="Silar P."/>
            <person name="Natvig D."/>
            <person name="Lalanne C."/>
            <person name="Gautier V."/>
            <person name="Ament-Velasquez S.L."/>
            <person name="Kruys A."/>
            <person name="Hutchinson M.I."/>
            <person name="Powell A.J."/>
            <person name="Barry K."/>
            <person name="Miller A.N."/>
            <person name="Grigoriev I.V."/>
            <person name="Debuchy R."/>
            <person name="Gladieux P."/>
            <person name="Thoren M.H."/>
            <person name="Johannesson H."/>
        </authorList>
    </citation>
    <scope>NUCLEOTIDE SEQUENCE</scope>
    <source>
        <strain evidence="2">CBS 757.83</strain>
    </source>
</reference>
<keyword evidence="1" id="KW-1133">Transmembrane helix</keyword>
<evidence type="ECO:0000256" key="1">
    <source>
        <dbReference type="SAM" id="Phobius"/>
    </source>
</evidence>
<sequence length="62" mass="7231">MINDSRHWPIARFRSPIISVFRVPFLIMMFRLPFILTSDFSGRIGRHNVQLDASNSPDSELQ</sequence>